<evidence type="ECO:0000256" key="2">
    <source>
        <dbReference type="SAM" id="MobiDB-lite"/>
    </source>
</evidence>
<accession>A0A0R3RGA9</accession>
<dbReference type="InterPro" id="IPR019734">
    <property type="entry name" value="TPR_rpt"/>
</dbReference>
<name>A0A0R3RGA9_9BILA</name>
<dbReference type="Proteomes" id="UP000050640">
    <property type="component" value="Unplaced"/>
</dbReference>
<sequence length="275" mass="31737">MAETSKTGDSKDLVAPFDSSAKDDVADISAKMEDNGIDDIVHKALNDDTQNEDNKGTDMENEIISNQDSKETDEKKKKEELEKRREREAALSEEELNNLREQSKTLKTQGNDYFGQGFWYEAAHFYTKSLDICPLTYTCDRATYLSNRAAAHMKLRDWEKAIEDCSEALEIGAPNDKPLERRAYCYAQLEEKYEQAIEDYESLQKMHPERRSDYVKKIADLKRAIEERNERMKREMISKLKDFGNMCLKPFGLSTDNFEMVQQPGGGYSISMKKK</sequence>
<dbReference type="PANTHER" id="PTHR46014:SF1">
    <property type="entry name" value="TETRATRICOPEPTIDE REPEAT PROTEIN 1"/>
    <property type="match status" value="1"/>
</dbReference>
<keyword evidence="3" id="KW-1185">Reference proteome</keyword>
<dbReference type="SMART" id="SM00028">
    <property type="entry name" value="TPR"/>
    <property type="match status" value="3"/>
</dbReference>
<organism evidence="3 4">
    <name type="scientific">Elaeophora elaphi</name>
    <dbReference type="NCBI Taxonomy" id="1147741"/>
    <lineage>
        <taxon>Eukaryota</taxon>
        <taxon>Metazoa</taxon>
        <taxon>Ecdysozoa</taxon>
        <taxon>Nematoda</taxon>
        <taxon>Chromadorea</taxon>
        <taxon>Rhabditida</taxon>
        <taxon>Spirurina</taxon>
        <taxon>Spiruromorpha</taxon>
        <taxon>Filarioidea</taxon>
        <taxon>Onchocercidae</taxon>
        <taxon>Elaeophora</taxon>
    </lineage>
</organism>
<keyword evidence="1" id="KW-0175">Coiled coil</keyword>
<dbReference type="SUPFAM" id="SSF48452">
    <property type="entry name" value="TPR-like"/>
    <property type="match status" value="1"/>
</dbReference>
<dbReference type="AlphaFoldDB" id="A0A0R3RGA9"/>
<dbReference type="STRING" id="1147741.A0A0R3RGA9"/>
<dbReference type="InterPro" id="IPR052769">
    <property type="entry name" value="TPR_domain_protein"/>
</dbReference>
<evidence type="ECO:0000313" key="4">
    <source>
        <dbReference type="WBParaSite" id="EEL_0000043701-mRNA-1"/>
    </source>
</evidence>
<evidence type="ECO:0000256" key="1">
    <source>
        <dbReference type="SAM" id="Coils"/>
    </source>
</evidence>
<feature type="compositionally biased region" description="Basic and acidic residues" evidence="2">
    <location>
        <begin position="68"/>
        <end position="90"/>
    </location>
</feature>
<reference evidence="4" key="1">
    <citation type="submission" date="2017-02" db="UniProtKB">
        <authorList>
            <consortium name="WormBaseParasite"/>
        </authorList>
    </citation>
    <scope>IDENTIFICATION</scope>
</reference>
<protein>
    <submittedName>
        <fullName evidence="4">TPR_REGION domain-containing protein</fullName>
    </submittedName>
</protein>
<dbReference type="Pfam" id="PF00515">
    <property type="entry name" value="TPR_1"/>
    <property type="match status" value="1"/>
</dbReference>
<dbReference type="Gene3D" id="1.25.40.10">
    <property type="entry name" value="Tetratricopeptide repeat domain"/>
    <property type="match status" value="1"/>
</dbReference>
<dbReference type="WBParaSite" id="EEL_0000043701-mRNA-1">
    <property type="protein sequence ID" value="EEL_0000043701-mRNA-1"/>
    <property type="gene ID" value="EEL_0000043701"/>
</dbReference>
<feature type="compositionally biased region" description="Basic and acidic residues" evidence="2">
    <location>
        <begin position="1"/>
        <end position="12"/>
    </location>
</feature>
<feature type="compositionally biased region" description="Basic and acidic residues" evidence="2">
    <location>
        <begin position="41"/>
        <end position="58"/>
    </location>
</feature>
<feature type="region of interest" description="Disordered" evidence="2">
    <location>
        <begin position="41"/>
        <end position="103"/>
    </location>
</feature>
<feature type="coiled-coil region" evidence="1">
    <location>
        <begin position="186"/>
        <end position="242"/>
    </location>
</feature>
<dbReference type="InterPro" id="IPR011990">
    <property type="entry name" value="TPR-like_helical_dom_sf"/>
</dbReference>
<evidence type="ECO:0000313" key="3">
    <source>
        <dbReference type="Proteomes" id="UP000050640"/>
    </source>
</evidence>
<proteinExistence type="predicted"/>
<feature type="region of interest" description="Disordered" evidence="2">
    <location>
        <begin position="1"/>
        <end position="26"/>
    </location>
</feature>
<dbReference type="PANTHER" id="PTHR46014">
    <property type="entry name" value="TETRATRICOPEPTIDE REPEAT PROTEIN 1"/>
    <property type="match status" value="1"/>
</dbReference>